<reference evidence="3" key="1">
    <citation type="journal article" date="2019" name="Int. J. Syst. Evol. Microbiol.">
        <title>The Global Catalogue of Microorganisms (GCM) 10K type strain sequencing project: providing services to taxonomists for standard genome sequencing and annotation.</title>
        <authorList>
            <consortium name="The Broad Institute Genomics Platform"/>
            <consortium name="The Broad Institute Genome Sequencing Center for Infectious Disease"/>
            <person name="Wu L."/>
            <person name="Ma J."/>
        </authorList>
    </citation>
    <scope>NUCLEOTIDE SEQUENCE [LARGE SCALE GENOMIC DNA]</scope>
    <source>
        <strain evidence="3">KCTC 52368</strain>
    </source>
</reference>
<evidence type="ECO:0008006" key="4">
    <source>
        <dbReference type="Google" id="ProtNLM"/>
    </source>
</evidence>
<feature type="transmembrane region" description="Helical" evidence="1">
    <location>
        <begin position="91"/>
        <end position="113"/>
    </location>
</feature>
<sequence>MLNSKFWQAFFALTPIIVFFGFFIVYFLFIFSIFSNIEDFEANGNISTSLIFGNIIWFFAFIILTILISFGSLIFYIVHAVQNPNLKENNLLVVWVLLFVFVSGIGQLIYWLVEIVGKRKSLTT</sequence>
<evidence type="ECO:0000256" key="1">
    <source>
        <dbReference type="SAM" id="Phobius"/>
    </source>
</evidence>
<feature type="transmembrane region" description="Helical" evidence="1">
    <location>
        <begin position="55"/>
        <end position="79"/>
    </location>
</feature>
<proteinExistence type="predicted"/>
<keyword evidence="3" id="KW-1185">Reference proteome</keyword>
<organism evidence="2 3">
    <name type="scientific">Croceitalea marina</name>
    <dbReference type="NCBI Taxonomy" id="1775166"/>
    <lineage>
        <taxon>Bacteria</taxon>
        <taxon>Pseudomonadati</taxon>
        <taxon>Bacteroidota</taxon>
        <taxon>Flavobacteriia</taxon>
        <taxon>Flavobacteriales</taxon>
        <taxon>Flavobacteriaceae</taxon>
        <taxon>Croceitalea</taxon>
    </lineage>
</organism>
<keyword evidence="1" id="KW-0812">Transmembrane</keyword>
<accession>A0ABW5MW49</accession>
<comment type="caution">
    <text evidence="2">The sequence shown here is derived from an EMBL/GenBank/DDBJ whole genome shotgun (WGS) entry which is preliminary data.</text>
</comment>
<keyword evidence="1" id="KW-1133">Transmembrane helix</keyword>
<dbReference type="Proteomes" id="UP001597526">
    <property type="component" value="Unassembled WGS sequence"/>
</dbReference>
<feature type="transmembrane region" description="Helical" evidence="1">
    <location>
        <begin position="6"/>
        <end position="34"/>
    </location>
</feature>
<dbReference type="EMBL" id="JBHULB010000008">
    <property type="protein sequence ID" value="MFD2587016.1"/>
    <property type="molecule type" value="Genomic_DNA"/>
</dbReference>
<keyword evidence="1" id="KW-0472">Membrane</keyword>
<name>A0ABW5MW49_9FLAO</name>
<evidence type="ECO:0000313" key="2">
    <source>
        <dbReference type="EMBL" id="MFD2587016.1"/>
    </source>
</evidence>
<dbReference type="RefSeq" id="WP_377766569.1">
    <property type="nucleotide sequence ID" value="NZ_JBHULB010000008.1"/>
</dbReference>
<evidence type="ECO:0000313" key="3">
    <source>
        <dbReference type="Proteomes" id="UP001597526"/>
    </source>
</evidence>
<gene>
    <name evidence="2" type="ORF">ACFSQJ_08740</name>
</gene>
<protein>
    <recommendedName>
        <fullName evidence="4">Cardiolipin synthase N-terminal domain-containing protein</fullName>
    </recommendedName>
</protein>